<dbReference type="GO" id="GO:0016887">
    <property type="term" value="F:ATP hydrolysis activity"/>
    <property type="evidence" value="ECO:0007669"/>
    <property type="project" value="TreeGrafter"/>
</dbReference>
<dbReference type="GO" id="GO:0007018">
    <property type="term" value="P:microtubule-based movement"/>
    <property type="evidence" value="ECO:0007669"/>
    <property type="project" value="InterPro"/>
</dbReference>
<feature type="region of interest" description="Disordered" evidence="3">
    <location>
        <begin position="81"/>
        <end position="115"/>
    </location>
</feature>
<dbReference type="PANTHER" id="PTHR24115">
    <property type="entry name" value="KINESIN-RELATED"/>
    <property type="match status" value="1"/>
</dbReference>
<dbReference type="Gene3D" id="3.40.850.10">
    <property type="entry name" value="Kinesin motor domain"/>
    <property type="match status" value="1"/>
</dbReference>
<dbReference type="PANTHER" id="PTHR24115:SF1020">
    <property type="entry name" value="KINESIN-LIKE PROTEIN KIN-14U"/>
    <property type="match status" value="1"/>
</dbReference>
<keyword evidence="1" id="KW-0505">Motor protein</keyword>
<dbReference type="GO" id="GO:0005871">
    <property type="term" value="C:kinesin complex"/>
    <property type="evidence" value="ECO:0007669"/>
    <property type="project" value="TreeGrafter"/>
</dbReference>
<dbReference type="AlphaFoldDB" id="A0A3S3M294"/>
<dbReference type="GO" id="GO:0003777">
    <property type="term" value="F:microtubule motor activity"/>
    <property type="evidence" value="ECO:0007669"/>
    <property type="project" value="InterPro"/>
</dbReference>
<proteinExistence type="inferred from homology"/>
<comment type="caution">
    <text evidence="5">The sequence shown here is derived from an EMBL/GenBank/DDBJ whole genome shotgun (WGS) entry which is preliminary data.</text>
</comment>
<evidence type="ECO:0000313" key="6">
    <source>
        <dbReference type="Proteomes" id="UP000283530"/>
    </source>
</evidence>
<dbReference type="GO" id="GO:0005874">
    <property type="term" value="C:microtubule"/>
    <property type="evidence" value="ECO:0007669"/>
    <property type="project" value="TreeGrafter"/>
</dbReference>
<dbReference type="InterPro" id="IPR036961">
    <property type="entry name" value="Kinesin_motor_dom_sf"/>
</dbReference>
<dbReference type="Pfam" id="PF00225">
    <property type="entry name" value="Kinesin"/>
    <property type="match status" value="1"/>
</dbReference>
<dbReference type="GO" id="GO:0008017">
    <property type="term" value="F:microtubule binding"/>
    <property type="evidence" value="ECO:0007669"/>
    <property type="project" value="InterPro"/>
</dbReference>
<feature type="domain" description="Kinesin motor" evidence="4">
    <location>
        <begin position="1"/>
        <end position="309"/>
    </location>
</feature>
<comment type="similarity">
    <text evidence="2">Belongs to the TRAFAC class myosin-kinesin ATPase superfamily. Kinesin family.</text>
</comment>
<dbReference type="PROSITE" id="PS50067">
    <property type="entry name" value="KINESIN_MOTOR_2"/>
    <property type="match status" value="1"/>
</dbReference>
<dbReference type="GO" id="GO:0005524">
    <property type="term" value="F:ATP binding"/>
    <property type="evidence" value="ECO:0007669"/>
    <property type="project" value="InterPro"/>
</dbReference>
<dbReference type="STRING" id="337451.A0A3S3M294"/>
<reference evidence="5 6" key="1">
    <citation type="journal article" date="2019" name="Nat. Plants">
        <title>Stout camphor tree genome fills gaps in understanding of flowering plant genome evolution.</title>
        <authorList>
            <person name="Chaw S.M."/>
            <person name="Liu Y.C."/>
            <person name="Wu Y.W."/>
            <person name="Wang H.Y."/>
            <person name="Lin C.I."/>
            <person name="Wu C.S."/>
            <person name="Ke H.M."/>
            <person name="Chang L.Y."/>
            <person name="Hsu C.Y."/>
            <person name="Yang H.T."/>
            <person name="Sudianto E."/>
            <person name="Hsu M.H."/>
            <person name="Wu K.P."/>
            <person name="Wang L.N."/>
            <person name="Leebens-Mack J.H."/>
            <person name="Tsai I.J."/>
        </authorList>
    </citation>
    <scope>NUCLEOTIDE SEQUENCE [LARGE SCALE GENOMIC DNA]</scope>
    <source>
        <strain evidence="6">cv. Chaw 1501</strain>
        <tissue evidence="5">Young leaves</tissue>
    </source>
</reference>
<comment type="caution">
    <text evidence="2">Lacks conserved residue(s) required for the propagation of feature annotation.</text>
</comment>
<gene>
    <name evidence="5" type="ORF">CKAN_00011700</name>
</gene>
<dbReference type="InterPro" id="IPR001752">
    <property type="entry name" value="Kinesin_motor_dom"/>
</dbReference>
<dbReference type="Proteomes" id="UP000283530">
    <property type="component" value="Unassembled WGS sequence"/>
</dbReference>
<keyword evidence="6" id="KW-1185">Reference proteome</keyword>
<dbReference type="InterPro" id="IPR027417">
    <property type="entry name" value="P-loop_NTPase"/>
</dbReference>
<dbReference type="SUPFAM" id="SSF52540">
    <property type="entry name" value="P-loop containing nucleoside triphosphate hydrolases"/>
    <property type="match status" value="1"/>
</dbReference>
<accession>A0A3S3M294</accession>
<dbReference type="GO" id="GO:0051225">
    <property type="term" value="P:spindle assembly"/>
    <property type="evidence" value="ECO:0007669"/>
    <property type="project" value="TreeGrafter"/>
</dbReference>
<evidence type="ECO:0000256" key="3">
    <source>
        <dbReference type="SAM" id="MobiDB-lite"/>
    </source>
</evidence>
<evidence type="ECO:0000313" key="5">
    <source>
        <dbReference type="EMBL" id="RWR71930.1"/>
    </source>
</evidence>
<dbReference type="InterPro" id="IPR027640">
    <property type="entry name" value="Kinesin-like_fam"/>
</dbReference>
<evidence type="ECO:0000256" key="2">
    <source>
        <dbReference type="PROSITE-ProRule" id="PRU00283"/>
    </source>
</evidence>
<sequence length="309" mass="34245">MNRNAGKNTQSTCDSNVAEQVAASSANAHLFKVPSRLPTSALSEPVCFSAAPNAEKTLFGLRMLEEPLEQVTLPLEMVEESVESSSGLNSDSADGLPSVSEMPESPPPPTEFTDVNVVPEHEKKNLKRRSRISKAASEFFSSSPFLSVDRRKIHLPISTGSENKKCLKKLCRFSDLHLMVINNLHFLRRENDHPGLFSSYPRAFSPSLSDTSASFTFSMSMLEVYMGSLRDLLSQKPPARKFEPVSNGSVEIERLTDVVVADLAQANRWYSKGRRARSTSWTSVNEASSRSHWFCLQAVPRLLCSYGLI</sequence>
<protein>
    <submittedName>
        <fullName evidence="5">Kinesin-like protein KIN-14D isoform X1</fullName>
    </submittedName>
</protein>
<dbReference type="OrthoDB" id="3176171at2759"/>
<name>A0A3S3M294_9MAGN</name>
<dbReference type="EMBL" id="QPKB01000001">
    <property type="protein sequence ID" value="RWR71930.1"/>
    <property type="molecule type" value="Genomic_DNA"/>
</dbReference>
<evidence type="ECO:0000256" key="1">
    <source>
        <dbReference type="ARBA" id="ARBA00023175"/>
    </source>
</evidence>
<evidence type="ECO:0000259" key="4">
    <source>
        <dbReference type="PROSITE" id="PS50067"/>
    </source>
</evidence>
<organism evidence="5 6">
    <name type="scientific">Cinnamomum micranthum f. kanehirae</name>
    <dbReference type="NCBI Taxonomy" id="337451"/>
    <lineage>
        <taxon>Eukaryota</taxon>
        <taxon>Viridiplantae</taxon>
        <taxon>Streptophyta</taxon>
        <taxon>Embryophyta</taxon>
        <taxon>Tracheophyta</taxon>
        <taxon>Spermatophyta</taxon>
        <taxon>Magnoliopsida</taxon>
        <taxon>Magnoliidae</taxon>
        <taxon>Laurales</taxon>
        <taxon>Lauraceae</taxon>
        <taxon>Cinnamomum</taxon>
    </lineage>
</organism>